<protein>
    <submittedName>
        <fullName evidence="1">Uncharacterized protein</fullName>
    </submittedName>
</protein>
<organism evidence="1 2">
    <name type="scientific">Cardamine amara subsp. amara</name>
    <dbReference type="NCBI Taxonomy" id="228776"/>
    <lineage>
        <taxon>Eukaryota</taxon>
        <taxon>Viridiplantae</taxon>
        <taxon>Streptophyta</taxon>
        <taxon>Embryophyta</taxon>
        <taxon>Tracheophyta</taxon>
        <taxon>Spermatophyta</taxon>
        <taxon>Magnoliopsida</taxon>
        <taxon>eudicotyledons</taxon>
        <taxon>Gunneridae</taxon>
        <taxon>Pentapetalae</taxon>
        <taxon>rosids</taxon>
        <taxon>malvids</taxon>
        <taxon>Brassicales</taxon>
        <taxon>Brassicaceae</taxon>
        <taxon>Cardamineae</taxon>
        <taxon>Cardamine</taxon>
    </lineage>
</organism>
<gene>
    <name evidence="1" type="ORF">V5N11_012473</name>
</gene>
<dbReference type="Proteomes" id="UP001558713">
    <property type="component" value="Unassembled WGS sequence"/>
</dbReference>
<keyword evidence="2" id="KW-1185">Reference proteome</keyword>
<comment type="caution">
    <text evidence="1">The sequence shown here is derived from an EMBL/GenBank/DDBJ whole genome shotgun (WGS) entry which is preliminary data.</text>
</comment>
<sequence length="71" mass="8694">MDLLLIKMAMHTAVYFIWRERNERWHGAGHHPYIHLIAVIDRTIHHHITALCYQDKDKYEALQDRWCRARQ</sequence>
<evidence type="ECO:0000313" key="1">
    <source>
        <dbReference type="EMBL" id="KAL1189858.1"/>
    </source>
</evidence>
<dbReference type="EMBL" id="JBANAX010000886">
    <property type="protein sequence ID" value="KAL1189858.1"/>
    <property type="molecule type" value="Genomic_DNA"/>
</dbReference>
<dbReference type="AlphaFoldDB" id="A0ABD0Z586"/>
<evidence type="ECO:0000313" key="2">
    <source>
        <dbReference type="Proteomes" id="UP001558713"/>
    </source>
</evidence>
<name>A0ABD0Z586_CARAN</name>
<reference evidence="1 2" key="1">
    <citation type="submission" date="2024-04" db="EMBL/GenBank/DDBJ databases">
        <title>Genome assembly C_amara_ONT_v2.</title>
        <authorList>
            <person name="Yant L."/>
            <person name="Moore C."/>
            <person name="Slenker M."/>
        </authorList>
    </citation>
    <scope>NUCLEOTIDE SEQUENCE [LARGE SCALE GENOMIC DNA]</scope>
    <source>
        <tissue evidence="1">Leaf</tissue>
    </source>
</reference>
<proteinExistence type="predicted"/>
<accession>A0ABD0Z586</accession>